<reference evidence="3" key="1">
    <citation type="submission" date="2021-02" db="EMBL/GenBank/DDBJ databases">
        <authorList>
            <person name="Nowell W R."/>
        </authorList>
    </citation>
    <scope>NUCLEOTIDE SEQUENCE</scope>
</reference>
<dbReference type="InterPro" id="IPR006580">
    <property type="entry name" value="Znf_TTF"/>
</dbReference>
<evidence type="ECO:0000256" key="1">
    <source>
        <dbReference type="SAM" id="MobiDB-lite"/>
    </source>
</evidence>
<accession>A0A817YXH2</accession>
<dbReference type="EMBL" id="CAJNYV010000811">
    <property type="protein sequence ID" value="CAF3385987.1"/>
    <property type="molecule type" value="Genomic_DNA"/>
</dbReference>
<dbReference type="Pfam" id="PF14291">
    <property type="entry name" value="DUF4371"/>
    <property type="match status" value="1"/>
</dbReference>
<gene>
    <name evidence="3" type="ORF">KIK155_LOCUS6748</name>
    <name evidence="4" type="ORF">TOA249_LOCUS32585</name>
</gene>
<feature type="domain" description="TTF-type" evidence="2">
    <location>
        <begin position="126"/>
        <end position="218"/>
    </location>
</feature>
<feature type="compositionally biased region" description="Low complexity" evidence="1">
    <location>
        <begin position="28"/>
        <end position="47"/>
    </location>
</feature>
<comment type="caution">
    <text evidence="3">The sequence shown here is derived from an EMBL/GenBank/DDBJ whole genome shotgun (WGS) entry which is preliminary data.</text>
</comment>
<dbReference type="Proteomes" id="UP000663838">
    <property type="component" value="Unassembled WGS sequence"/>
</dbReference>
<proteinExistence type="predicted"/>
<name>A0A817YXH2_9BILA</name>
<sequence length="468" mass="53193">MENKKSNKRNSTLDNFVISSKKPRDENINLNIISNPPSSSSSSTMTNALTCSSSSSSSITTNTLTCSSSSDNSSTCFIGTDATNLTLNIEYSSPKSSSTTYPTDVSRASEDLPSQPRLAIYPIDKENRSFQKKWYSDHPWMEYSIKLDSVFCYFCRHFSQGGTPTRTQRDAFTTSGFNNWKRALARNRGFDRHVTCQTHIISSANFLQYQSCKKSNTSVLCILDKSRAEQIRINRSKLIKISSAILLCARQLIALRGHNETINSTNRGNLIEILKWSAKTDPLARAVLDECAGNATYLSHQIQNELLNIMANQIRDKIAEKLRGHVYVLLADEATDVSHNKQLSICLRLVDDQYEIQEFFMGFVRLFQFDTVSLAKELSDFLIQHNISFTECIIAQCYDGASVMAGQHNGVQAILQQNFMPRAIYICYSWHENSVEIGIIDLIKDRENRHKRERRKEKKNKFRKSKCK</sequence>
<dbReference type="Proteomes" id="UP000663865">
    <property type="component" value="Unassembled WGS sequence"/>
</dbReference>
<feature type="region of interest" description="Disordered" evidence="1">
    <location>
        <begin position="1"/>
        <end position="20"/>
    </location>
</feature>
<protein>
    <recommendedName>
        <fullName evidence="2">TTF-type domain-containing protein</fullName>
    </recommendedName>
</protein>
<dbReference type="PANTHER" id="PTHR45749:SF21">
    <property type="entry name" value="DUF4371 DOMAIN-CONTAINING PROTEIN"/>
    <property type="match status" value="1"/>
</dbReference>
<evidence type="ECO:0000259" key="2">
    <source>
        <dbReference type="SMART" id="SM00597"/>
    </source>
</evidence>
<dbReference type="EMBL" id="CAJOBS010008298">
    <property type="protein sequence ID" value="CAF4928333.1"/>
    <property type="molecule type" value="Genomic_DNA"/>
</dbReference>
<evidence type="ECO:0000313" key="3">
    <source>
        <dbReference type="EMBL" id="CAF3385987.1"/>
    </source>
</evidence>
<dbReference type="AlphaFoldDB" id="A0A817YXH2"/>
<evidence type="ECO:0000313" key="4">
    <source>
        <dbReference type="EMBL" id="CAF4928333.1"/>
    </source>
</evidence>
<feature type="region of interest" description="Disordered" evidence="1">
    <location>
        <begin position="27"/>
        <end position="47"/>
    </location>
</feature>
<organism evidence="3 5">
    <name type="scientific">Rotaria socialis</name>
    <dbReference type="NCBI Taxonomy" id="392032"/>
    <lineage>
        <taxon>Eukaryota</taxon>
        <taxon>Metazoa</taxon>
        <taxon>Spiralia</taxon>
        <taxon>Gnathifera</taxon>
        <taxon>Rotifera</taxon>
        <taxon>Eurotatoria</taxon>
        <taxon>Bdelloidea</taxon>
        <taxon>Philodinida</taxon>
        <taxon>Philodinidae</taxon>
        <taxon>Rotaria</taxon>
    </lineage>
</organism>
<dbReference type="SMART" id="SM00597">
    <property type="entry name" value="ZnF_TTF"/>
    <property type="match status" value="1"/>
</dbReference>
<dbReference type="PANTHER" id="PTHR45749">
    <property type="match status" value="1"/>
</dbReference>
<dbReference type="InterPro" id="IPR025398">
    <property type="entry name" value="DUF4371"/>
</dbReference>
<evidence type="ECO:0000313" key="5">
    <source>
        <dbReference type="Proteomes" id="UP000663865"/>
    </source>
</evidence>
<feature type="compositionally biased region" description="Polar residues" evidence="1">
    <location>
        <begin position="9"/>
        <end position="18"/>
    </location>
</feature>